<organism evidence="2 3">
    <name type="scientific">Vigna unguiculata</name>
    <name type="common">Cowpea</name>
    <dbReference type="NCBI Taxonomy" id="3917"/>
    <lineage>
        <taxon>Eukaryota</taxon>
        <taxon>Viridiplantae</taxon>
        <taxon>Streptophyta</taxon>
        <taxon>Embryophyta</taxon>
        <taxon>Tracheophyta</taxon>
        <taxon>Spermatophyta</taxon>
        <taxon>Magnoliopsida</taxon>
        <taxon>eudicotyledons</taxon>
        <taxon>Gunneridae</taxon>
        <taxon>Pentapetalae</taxon>
        <taxon>rosids</taxon>
        <taxon>fabids</taxon>
        <taxon>Fabales</taxon>
        <taxon>Fabaceae</taxon>
        <taxon>Papilionoideae</taxon>
        <taxon>50 kb inversion clade</taxon>
        <taxon>NPAAA clade</taxon>
        <taxon>indigoferoid/millettioid clade</taxon>
        <taxon>Phaseoleae</taxon>
        <taxon>Vigna</taxon>
    </lineage>
</organism>
<reference evidence="2 3" key="1">
    <citation type="submission" date="2019-04" db="EMBL/GenBank/DDBJ databases">
        <title>An improved genome assembly and genetic linkage map for asparagus bean, Vigna unguiculata ssp. sesquipedialis.</title>
        <authorList>
            <person name="Xia Q."/>
            <person name="Zhang R."/>
            <person name="Dong Y."/>
        </authorList>
    </citation>
    <scope>NUCLEOTIDE SEQUENCE [LARGE SCALE GENOMIC DNA]</scope>
    <source>
        <tissue evidence="2">Leaf</tissue>
    </source>
</reference>
<name>A0A4D6NPD7_VIGUN</name>
<feature type="compositionally biased region" description="Basic and acidic residues" evidence="1">
    <location>
        <begin position="74"/>
        <end position="83"/>
    </location>
</feature>
<gene>
    <name evidence="2" type="ORF">DEO72_LG11g1807</name>
</gene>
<proteinExistence type="predicted"/>
<evidence type="ECO:0000256" key="1">
    <source>
        <dbReference type="SAM" id="MobiDB-lite"/>
    </source>
</evidence>
<dbReference type="AlphaFoldDB" id="A0A4D6NPD7"/>
<dbReference type="EMBL" id="CP039355">
    <property type="protein sequence ID" value="QCE14801.1"/>
    <property type="molecule type" value="Genomic_DNA"/>
</dbReference>
<accession>A0A4D6NPD7</accession>
<evidence type="ECO:0000313" key="2">
    <source>
        <dbReference type="EMBL" id="QCE14801.1"/>
    </source>
</evidence>
<sequence length="99" mass="11170">MNLPARISTREYQDMNLLAHIITCSPPAMNLPACDPSIFWSKSHSTAYKTQATRTHYTLRSRWHCVSAARLRSSADHLVEPSRRQAPNTSMDFPSTPIA</sequence>
<feature type="compositionally biased region" description="Polar residues" evidence="1">
    <location>
        <begin position="85"/>
        <end position="99"/>
    </location>
</feature>
<protein>
    <submittedName>
        <fullName evidence="2">Uncharacterized protein</fullName>
    </submittedName>
</protein>
<feature type="region of interest" description="Disordered" evidence="1">
    <location>
        <begin position="74"/>
        <end position="99"/>
    </location>
</feature>
<keyword evidence="3" id="KW-1185">Reference proteome</keyword>
<dbReference type="Proteomes" id="UP000501690">
    <property type="component" value="Linkage Group LG11"/>
</dbReference>
<evidence type="ECO:0000313" key="3">
    <source>
        <dbReference type="Proteomes" id="UP000501690"/>
    </source>
</evidence>